<dbReference type="GO" id="GO:0019877">
    <property type="term" value="P:diaminopimelate biosynthetic process"/>
    <property type="evidence" value="ECO:0007669"/>
    <property type="project" value="UniProtKB-KW"/>
</dbReference>
<protein>
    <recommendedName>
        <fullName evidence="10">4-hydroxy-tetrahydrodipicolinate reductase</fullName>
        <ecNumber evidence="10">1.17.1.8</ecNumber>
    </recommendedName>
</protein>
<dbReference type="PIRSF" id="PIRSF000161">
    <property type="entry name" value="DHPR"/>
    <property type="match status" value="1"/>
</dbReference>
<name>A0A6J7FFF6_9ZZZZ</name>
<dbReference type="Gene3D" id="3.30.360.10">
    <property type="entry name" value="Dihydrodipicolinate Reductase, domain 2"/>
    <property type="match status" value="1"/>
</dbReference>
<comment type="similarity">
    <text evidence="1">Belongs to the DapB family.</text>
</comment>
<evidence type="ECO:0000313" key="15">
    <source>
        <dbReference type="EMBL" id="CAB4755581.1"/>
    </source>
</evidence>
<sequence length="271" mass="28362">MVADNIPAMTIRVGVFGAGGRMGVAVCKAVAADPELELVAAVDPHHAGIDLRQVAKVDAPDLQVAASADEFLRANVDVAVDFTVVDAARQNLVYLAEHGIHAVVGTTGFTDEDYATFESVFVDSNCIVAPNFAIGAVLMMRFAEMAAPFFESAEIIELHHDKKVDAPSGTAMMTVQRMAAASADWAPDPTEKINLPGVRGGRGPGGIAVHSVRLRGVVSHQEVLLGTTGQSLSIRHDSYDVSSFMPGILLAVKGIADVPGVTLGLEPLLGL</sequence>
<keyword evidence="3" id="KW-0028">Amino-acid biosynthesis</keyword>
<evidence type="ECO:0000256" key="9">
    <source>
        <dbReference type="ARBA" id="ARBA00037922"/>
    </source>
</evidence>
<gene>
    <name evidence="15" type="ORF">UFOPK2754_02077</name>
    <name evidence="16" type="ORF">UFOPK3543_00271</name>
</gene>
<evidence type="ECO:0000259" key="13">
    <source>
        <dbReference type="Pfam" id="PF01113"/>
    </source>
</evidence>
<dbReference type="PANTHER" id="PTHR20836">
    <property type="entry name" value="DIHYDRODIPICOLINATE REDUCTASE"/>
    <property type="match status" value="1"/>
</dbReference>
<comment type="pathway">
    <text evidence="9">Amino-acid biosynthesis; L-lysine biosynthesis via DAP pathway; (S)-tetrahydrodipicolinate from L-aspartate: step 4/4.</text>
</comment>
<evidence type="ECO:0000256" key="1">
    <source>
        <dbReference type="ARBA" id="ARBA00006642"/>
    </source>
</evidence>
<dbReference type="InterPro" id="IPR036291">
    <property type="entry name" value="NAD(P)-bd_dom_sf"/>
</dbReference>
<dbReference type="HAMAP" id="MF_00102">
    <property type="entry name" value="DapB"/>
    <property type="match status" value="1"/>
</dbReference>
<dbReference type="AlphaFoldDB" id="A0A6J7FFF6"/>
<evidence type="ECO:0000256" key="11">
    <source>
        <dbReference type="ARBA" id="ARBA00049080"/>
    </source>
</evidence>
<dbReference type="Gene3D" id="3.40.50.720">
    <property type="entry name" value="NAD(P)-binding Rossmann-like Domain"/>
    <property type="match status" value="1"/>
</dbReference>
<feature type="domain" description="Dihydrodipicolinate reductase C-terminal" evidence="14">
    <location>
        <begin position="135"/>
        <end position="264"/>
    </location>
</feature>
<reference evidence="16" key="1">
    <citation type="submission" date="2020-05" db="EMBL/GenBank/DDBJ databases">
        <authorList>
            <person name="Chiriac C."/>
            <person name="Salcher M."/>
            <person name="Ghai R."/>
            <person name="Kavagutti S V."/>
        </authorList>
    </citation>
    <scope>NUCLEOTIDE SEQUENCE</scope>
</reference>
<evidence type="ECO:0000256" key="2">
    <source>
        <dbReference type="ARBA" id="ARBA00022490"/>
    </source>
</evidence>
<accession>A0A6J7FFF6</accession>
<dbReference type="GO" id="GO:0005829">
    <property type="term" value="C:cytosol"/>
    <property type="evidence" value="ECO:0007669"/>
    <property type="project" value="TreeGrafter"/>
</dbReference>
<dbReference type="SUPFAM" id="SSF55347">
    <property type="entry name" value="Glyceraldehyde-3-phosphate dehydrogenase-like, C-terminal domain"/>
    <property type="match status" value="1"/>
</dbReference>
<evidence type="ECO:0000256" key="7">
    <source>
        <dbReference type="ARBA" id="ARBA00023027"/>
    </source>
</evidence>
<dbReference type="FunFam" id="3.30.360.10:FF:000009">
    <property type="entry name" value="4-hydroxy-tetrahydrodipicolinate reductase"/>
    <property type="match status" value="1"/>
</dbReference>
<evidence type="ECO:0000256" key="8">
    <source>
        <dbReference type="ARBA" id="ARBA00023154"/>
    </source>
</evidence>
<evidence type="ECO:0000256" key="3">
    <source>
        <dbReference type="ARBA" id="ARBA00022605"/>
    </source>
</evidence>
<keyword evidence="6" id="KW-0560">Oxidoreductase</keyword>
<dbReference type="EMBL" id="CAEZYR010000082">
    <property type="protein sequence ID" value="CAB4755581.1"/>
    <property type="molecule type" value="Genomic_DNA"/>
</dbReference>
<dbReference type="InterPro" id="IPR022664">
    <property type="entry name" value="DapB_N_CS"/>
</dbReference>
<dbReference type="PANTHER" id="PTHR20836:SF0">
    <property type="entry name" value="4-HYDROXY-TETRAHYDRODIPICOLINATE REDUCTASE 1, CHLOROPLASTIC-RELATED"/>
    <property type="match status" value="1"/>
</dbReference>
<evidence type="ECO:0000256" key="12">
    <source>
        <dbReference type="ARBA" id="ARBA00049396"/>
    </source>
</evidence>
<keyword evidence="5" id="KW-0220">Diaminopimelate biosynthesis</keyword>
<evidence type="ECO:0000256" key="10">
    <source>
        <dbReference type="ARBA" id="ARBA00038983"/>
    </source>
</evidence>
<comment type="catalytic activity">
    <reaction evidence="12">
        <text>(S)-2,3,4,5-tetrahydrodipicolinate + NAD(+) + H2O = (2S,4S)-4-hydroxy-2,3,4,5-tetrahydrodipicolinate + NADH + H(+)</text>
        <dbReference type="Rhea" id="RHEA:35323"/>
        <dbReference type="ChEBI" id="CHEBI:15377"/>
        <dbReference type="ChEBI" id="CHEBI:15378"/>
        <dbReference type="ChEBI" id="CHEBI:16845"/>
        <dbReference type="ChEBI" id="CHEBI:57540"/>
        <dbReference type="ChEBI" id="CHEBI:57945"/>
        <dbReference type="ChEBI" id="CHEBI:67139"/>
        <dbReference type="EC" id="1.17.1.8"/>
    </reaction>
</comment>
<evidence type="ECO:0000313" key="16">
    <source>
        <dbReference type="EMBL" id="CAB4891129.1"/>
    </source>
</evidence>
<proteinExistence type="inferred from homology"/>
<keyword evidence="4" id="KW-0521">NADP</keyword>
<dbReference type="PROSITE" id="PS01298">
    <property type="entry name" value="DAPB"/>
    <property type="match status" value="1"/>
</dbReference>
<dbReference type="InterPro" id="IPR022663">
    <property type="entry name" value="DapB_C"/>
</dbReference>
<dbReference type="InterPro" id="IPR000846">
    <property type="entry name" value="DapB_N"/>
</dbReference>
<evidence type="ECO:0000256" key="6">
    <source>
        <dbReference type="ARBA" id="ARBA00023002"/>
    </source>
</evidence>
<keyword evidence="8" id="KW-0457">Lysine biosynthesis</keyword>
<evidence type="ECO:0000256" key="4">
    <source>
        <dbReference type="ARBA" id="ARBA00022857"/>
    </source>
</evidence>
<dbReference type="NCBIfam" id="TIGR00036">
    <property type="entry name" value="dapB"/>
    <property type="match status" value="1"/>
</dbReference>
<dbReference type="EC" id="1.17.1.8" evidence="10"/>
<evidence type="ECO:0000259" key="14">
    <source>
        <dbReference type="Pfam" id="PF05173"/>
    </source>
</evidence>
<dbReference type="GO" id="GO:0009089">
    <property type="term" value="P:lysine biosynthetic process via diaminopimelate"/>
    <property type="evidence" value="ECO:0007669"/>
    <property type="project" value="InterPro"/>
</dbReference>
<dbReference type="InterPro" id="IPR023940">
    <property type="entry name" value="DHDPR_bac"/>
</dbReference>
<keyword evidence="2" id="KW-0963">Cytoplasm</keyword>
<dbReference type="SUPFAM" id="SSF51735">
    <property type="entry name" value="NAD(P)-binding Rossmann-fold domains"/>
    <property type="match status" value="1"/>
</dbReference>
<dbReference type="CDD" id="cd02274">
    <property type="entry name" value="DHDPR_N"/>
    <property type="match status" value="1"/>
</dbReference>
<dbReference type="EMBL" id="CAFBMH010000005">
    <property type="protein sequence ID" value="CAB4891129.1"/>
    <property type="molecule type" value="Genomic_DNA"/>
</dbReference>
<dbReference type="Pfam" id="PF01113">
    <property type="entry name" value="DapB_N"/>
    <property type="match status" value="1"/>
</dbReference>
<keyword evidence="7" id="KW-0520">NAD</keyword>
<feature type="domain" description="Dihydrodipicolinate reductase N-terminal" evidence="13">
    <location>
        <begin position="11"/>
        <end position="132"/>
    </location>
</feature>
<organism evidence="16">
    <name type="scientific">freshwater metagenome</name>
    <dbReference type="NCBI Taxonomy" id="449393"/>
    <lineage>
        <taxon>unclassified sequences</taxon>
        <taxon>metagenomes</taxon>
        <taxon>ecological metagenomes</taxon>
    </lineage>
</organism>
<comment type="catalytic activity">
    <reaction evidence="11">
        <text>(S)-2,3,4,5-tetrahydrodipicolinate + NADP(+) + H2O = (2S,4S)-4-hydroxy-2,3,4,5-tetrahydrodipicolinate + NADPH + H(+)</text>
        <dbReference type="Rhea" id="RHEA:35331"/>
        <dbReference type="ChEBI" id="CHEBI:15377"/>
        <dbReference type="ChEBI" id="CHEBI:15378"/>
        <dbReference type="ChEBI" id="CHEBI:16845"/>
        <dbReference type="ChEBI" id="CHEBI:57783"/>
        <dbReference type="ChEBI" id="CHEBI:58349"/>
        <dbReference type="ChEBI" id="CHEBI:67139"/>
        <dbReference type="EC" id="1.17.1.8"/>
    </reaction>
</comment>
<dbReference type="Pfam" id="PF05173">
    <property type="entry name" value="DapB_C"/>
    <property type="match status" value="1"/>
</dbReference>
<evidence type="ECO:0000256" key="5">
    <source>
        <dbReference type="ARBA" id="ARBA00022915"/>
    </source>
</evidence>
<dbReference type="GO" id="GO:0008839">
    <property type="term" value="F:4-hydroxy-tetrahydrodipicolinate reductase"/>
    <property type="evidence" value="ECO:0007669"/>
    <property type="project" value="UniProtKB-EC"/>
</dbReference>